<dbReference type="InterPro" id="IPR011006">
    <property type="entry name" value="CheY-like_superfamily"/>
</dbReference>
<dbReference type="InterPro" id="IPR001789">
    <property type="entry name" value="Sig_transdc_resp-reg_receiver"/>
</dbReference>
<organism evidence="4 5">
    <name type="scientific">Hymenobacter canadensis</name>
    <dbReference type="NCBI Taxonomy" id="2999067"/>
    <lineage>
        <taxon>Bacteria</taxon>
        <taxon>Pseudomonadati</taxon>
        <taxon>Bacteroidota</taxon>
        <taxon>Cytophagia</taxon>
        <taxon>Cytophagales</taxon>
        <taxon>Hymenobacteraceae</taxon>
        <taxon>Hymenobacter</taxon>
    </lineage>
</organism>
<dbReference type="EMBL" id="CP114767">
    <property type="protein sequence ID" value="WBA41004.1"/>
    <property type="molecule type" value="Genomic_DNA"/>
</dbReference>
<protein>
    <submittedName>
        <fullName evidence="4">Response regulator</fullName>
    </submittedName>
</protein>
<evidence type="ECO:0000259" key="3">
    <source>
        <dbReference type="PROSITE" id="PS50110"/>
    </source>
</evidence>
<sequence>MNILVVDDETDVKPLFELRFRREIRSGEHLFTFVFSGEDALEYLHQHPTEPVVVLSDINMPGMSGLELLRRIRATRELPTTRVLMLTANADDASRQQARYDGAEDLLAKPVDFAALKHKLSLEPAA</sequence>
<dbReference type="SUPFAM" id="SSF52172">
    <property type="entry name" value="CheY-like"/>
    <property type="match status" value="1"/>
</dbReference>
<evidence type="ECO:0000313" key="5">
    <source>
        <dbReference type="Proteomes" id="UP001211005"/>
    </source>
</evidence>
<reference evidence="4 5" key="1">
    <citation type="submission" date="2022-12" db="EMBL/GenBank/DDBJ databases">
        <title>Hymenobacter canadensis sp. nov. isolated from lake water of the Cambridge Bay, Canada.</title>
        <authorList>
            <person name="Kim W.H."/>
            <person name="Lee Y.M."/>
        </authorList>
    </citation>
    <scope>NUCLEOTIDE SEQUENCE [LARGE SCALE GENOMIC DNA]</scope>
    <source>
        <strain evidence="4 5">PAMC 29467</strain>
    </source>
</reference>
<accession>A0ABY7LN27</accession>
<gene>
    <name evidence="4" type="ORF">O3303_14390</name>
</gene>
<dbReference type="PROSITE" id="PS50110">
    <property type="entry name" value="RESPONSE_REGULATORY"/>
    <property type="match status" value="1"/>
</dbReference>
<evidence type="ECO:0000256" key="1">
    <source>
        <dbReference type="ARBA" id="ARBA00022553"/>
    </source>
</evidence>
<feature type="modified residue" description="4-aspartylphosphate" evidence="2">
    <location>
        <position position="57"/>
    </location>
</feature>
<dbReference type="Gene3D" id="3.40.50.2300">
    <property type="match status" value="1"/>
</dbReference>
<proteinExistence type="predicted"/>
<evidence type="ECO:0000313" key="4">
    <source>
        <dbReference type="EMBL" id="WBA41004.1"/>
    </source>
</evidence>
<dbReference type="InterPro" id="IPR050595">
    <property type="entry name" value="Bact_response_regulator"/>
</dbReference>
<dbReference type="PANTHER" id="PTHR44591">
    <property type="entry name" value="STRESS RESPONSE REGULATOR PROTEIN 1"/>
    <property type="match status" value="1"/>
</dbReference>
<keyword evidence="5" id="KW-1185">Reference proteome</keyword>
<feature type="domain" description="Response regulatory" evidence="3">
    <location>
        <begin position="2"/>
        <end position="124"/>
    </location>
</feature>
<dbReference type="SMART" id="SM00448">
    <property type="entry name" value="REC"/>
    <property type="match status" value="1"/>
</dbReference>
<dbReference type="Proteomes" id="UP001211005">
    <property type="component" value="Chromosome"/>
</dbReference>
<evidence type="ECO:0000256" key="2">
    <source>
        <dbReference type="PROSITE-ProRule" id="PRU00169"/>
    </source>
</evidence>
<dbReference type="PANTHER" id="PTHR44591:SF3">
    <property type="entry name" value="RESPONSE REGULATORY DOMAIN-CONTAINING PROTEIN"/>
    <property type="match status" value="1"/>
</dbReference>
<dbReference type="RefSeq" id="WP_269559089.1">
    <property type="nucleotide sequence ID" value="NZ_CP114767.1"/>
</dbReference>
<name>A0ABY7LN27_9BACT</name>
<dbReference type="Pfam" id="PF00072">
    <property type="entry name" value="Response_reg"/>
    <property type="match status" value="1"/>
</dbReference>
<dbReference type="CDD" id="cd17546">
    <property type="entry name" value="REC_hyHK_CKI1_RcsC-like"/>
    <property type="match status" value="1"/>
</dbReference>
<keyword evidence="1 2" id="KW-0597">Phosphoprotein</keyword>